<dbReference type="InterPro" id="IPR035906">
    <property type="entry name" value="MetI-like_sf"/>
</dbReference>
<comment type="similarity">
    <text evidence="7">Belongs to the binding-protein-dependent transport system permease family.</text>
</comment>
<keyword evidence="3" id="KW-1003">Cell membrane</keyword>
<dbReference type="PROSITE" id="PS50928">
    <property type="entry name" value="ABC_TM1"/>
    <property type="match status" value="1"/>
</dbReference>
<dbReference type="Gene3D" id="1.10.3720.10">
    <property type="entry name" value="MetI-like"/>
    <property type="match status" value="1"/>
</dbReference>
<keyword evidence="2 7" id="KW-0813">Transport</keyword>
<comment type="caution">
    <text evidence="9">The sequence shown here is derived from an EMBL/GenBank/DDBJ whole genome shotgun (WGS) entry which is preliminary data.</text>
</comment>
<name>A0A058ZJA1_9RHOB</name>
<evidence type="ECO:0000256" key="1">
    <source>
        <dbReference type="ARBA" id="ARBA00004651"/>
    </source>
</evidence>
<keyword evidence="6 7" id="KW-0472">Membrane</keyword>
<reference evidence="9 10" key="1">
    <citation type="submission" date="2013-04" db="EMBL/GenBank/DDBJ databases">
        <title>Shimia sp. 22II-S11-Z10 Genome Sequencing.</title>
        <authorList>
            <person name="Lai Q."/>
            <person name="Li G."/>
            <person name="Shao Z."/>
        </authorList>
    </citation>
    <scope>NUCLEOTIDE SEQUENCE [LARGE SCALE GENOMIC DNA]</scope>
    <source>
        <strain evidence="10">22II-S11-Z10</strain>
    </source>
</reference>
<feature type="domain" description="ABC transmembrane type-1" evidence="8">
    <location>
        <begin position="115"/>
        <end position="306"/>
    </location>
</feature>
<dbReference type="eggNOG" id="COG0395">
    <property type="taxonomic scope" value="Bacteria"/>
</dbReference>
<organism evidence="9 10">
    <name type="scientific">Actibacterium atlanticum</name>
    <dbReference type="NCBI Taxonomy" id="1461693"/>
    <lineage>
        <taxon>Bacteria</taxon>
        <taxon>Pseudomonadati</taxon>
        <taxon>Pseudomonadota</taxon>
        <taxon>Alphaproteobacteria</taxon>
        <taxon>Rhodobacterales</taxon>
        <taxon>Roseobacteraceae</taxon>
        <taxon>Actibacterium</taxon>
    </lineage>
</organism>
<protein>
    <submittedName>
        <fullName evidence="9">ABC transporter permease</fullName>
    </submittedName>
</protein>
<evidence type="ECO:0000256" key="3">
    <source>
        <dbReference type="ARBA" id="ARBA00022475"/>
    </source>
</evidence>
<feature type="transmembrane region" description="Helical" evidence="7">
    <location>
        <begin position="184"/>
        <end position="204"/>
    </location>
</feature>
<gene>
    <name evidence="9" type="ORF">ATO10_10125</name>
</gene>
<evidence type="ECO:0000256" key="6">
    <source>
        <dbReference type="ARBA" id="ARBA00023136"/>
    </source>
</evidence>
<keyword evidence="5 7" id="KW-1133">Transmembrane helix</keyword>
<dbReference type="AlphaFoldDB" id="A0A058ZJA1"/>
<dbReference type="Proteomes" id="UP000024836">
    <property type="component" value="Unassembled WGS sequence"/>
</dbReference>
<sequence length="320" mass="35655">MTRDWWKHLILILGVIVVIAPFYMMVSYSFKSPGEIDRGEGGFFGRQEMMVDERCVKLRDPSRDDIAAAMDRFPGQTDAAIRTALVAEAEADCSMRPVVFNYSKAFTEAPLLRYLLNGVIVTASIFLIQVVVALPAAYALAKLKFWGRETVFGLVLFCLLIPVHAIALPLYIMLTKLGLTNSYAALVVPWTISVFGIFLMRQFFMTVPDDLIDAARMDGMSELAIVWRVMLPTAVPALMAFAIFSVVAHWNDYFWPRIVISGNRDLFTPPLGLREFKGDADGSFFGPMMATATVIVTPLIVAFLIAQKRFIEGITLSGMK</sequence>
<dbReference type="GO" id="GO:0005886">
    <property type="term" value="C:plasma membrane"/>
    <property type="evidence" value="ECO:0007669"/>
    <property type="project" value="UniProtKB-SubCell"/>
</dbReference>
<accession>A0A058ZJA1</accession>
<dbReference type="InterPro" id="IPR000515">
    <property type="entry name" value="MetI-like"/>
</dbReference>
<feature type="transmembrane region" description="Helical" evidence="7">
    <location>
        <begin position="151"/>
        <end position="172"/>
    </location>
</feature>
<feature type="transmembrane region" description="Helical" evidence="7">
    <location>
        <begin position="284"/>
        <end position="306"/>
    </location>
</feature>
<dbReference type="EMBL" id="AQQY01000006">
    <property type="protein sequence ID" value="KCV81694.1"/>
    <property type="molecule type" value="Genomic_DNA"/>
</dbReference>
<evidence type="ECO:0000256" key="4">
    <source>
        <dbReference type="ARBA" id="ARBA00022692"/>
    </source>
</evidence>
<evidence type="ECO:0000313" key="10">
    <source>
        <dbReference type="Proteomes" id="UP000024836"/>
    </source>
</evidence>
<evidence type="ECO:0000313" key="9">
    <source>
        <dbReference type="EMBL" id="KCV81694.1"/>
    </source>
</evidence>
<dbReference type="Pfam" id="PF00528">
    <property type="entry name" value="BPD_transp_1"/>
    <property type="match status" value="1"/>
</dbReference>
<dbReference type="PANTHER" id="PTHR43744">
    <property type="entry name" value="ABC TRANSPORTER PERMEASE PROTEIN MG189-RELATED-RELATED"/>
    <property type="match status" value="1"/>
</dbReference>
<feature type="transmembrane region" description="Helical" evidence="7">
    <location>
        <begin position="114"/>
        <end position="139"/>
    </location>
</feature>
<keyword evidence="4 7" id="KW-0812">Transmembrane</keyword>
<dbReference type="OrthoDB" id="9815445at2"/>
<dbReference type="PANTHER" id="PTHR43744:SF12">
    <property type="entry name" value="ABC TRANSPORTER PERMEASE PROTEIN MG189-RELATED"/>
    <property type="match status" value="1"/>
</dbReference>
<evidence type="ECO:0000259" key="8">
    <source>
        <dbReference type="PROSITE" id="PS50928"/>
    </source>
</evidence>
<evidence type="ECO:0000256" key="7">
    <source>
        <dbReference type="RuleBase" id="RU363032"/>
    </source>
</evidence>
<proteinExistence type="inferred from homology"/>
<dbReference type="CDD" id="cd06261">
    <property type="entry name" value="TM_PBP2"/>
    <property type="match status" value="1"/>
</dbReference>
<dbReference type="GO" id="GO:0055085">
    <property type="term" value="P:transmembrane transport"/>
    <property type="evidence" value="ECO:0007669"/>
    <property type="project" value="InterPro"/>
</dbReference>
<comment type="subcellular location">
    <subcellularLocation>
        <location evidence="1 7">Cell membrane</location>
        <topology evidence="1 7">Multi-pass membrane protein</topology>
    </subcellularLocation>
</comment>
<dbReference type="PATRIC" id="fig|1461693.3.peg.2049"/>
<evidence type="ECO:0000256" key="2">
    <source>
        <dbReference type="ARBA" id="ARBA00022448"/>
    </source>
</evidence>
<evidence type="ECO:0000256" key="5">
    <source>
        <dbReference type="ARBA" id="ARBA00022989"/>
    </source>
</evidence>
<dbReference type="RefSeq" id="WP_035251134.1">
    <property type="nucleotide sequence ID" value="NZ_AQQY01000006.1"/>
</dbReference>
<feature type="transmembrane region" description="Helical" evidence="7">
    <location>
        <begin position="9"/>
        <end position="30"/>
    </location>
</feature>
<dbReference type="SUPFAM" id="SSF161098">
    <property type="entry name" value="MetI-like"/>
    <property type="match status" value="1"/>
</dbReference>
<keyword evidence="10" id="KW-1185">Reference proteome</keyword>
<feature type="transmembrane region" description="Helical" evidence="7">
    <location>
        <begin position="225"/>
        <end position="247"/>
    </location>
</feature>
<dbReference type="STRING" id="1461693.ATO10_10125"/>